<evidence type="ECO:0000313" key="1">
    <source>
        <dbReference type="EMBL" id="CAD8106396.1"/>
    </source>
</evidence>
<reference evidence="1" key="1">
    <citation type="submission" date="2021-01" db="EMBL/GenBank/DDBJ databases">
        <authorList>
            <consortium name="Genoscope - CEA"/>
            <person name="William W."/>
        </authorList>
    </citation>
    <scope>NUCLEOTIDE SEQUENCE</scope>
</reference>
<keyword evidence="2" id="KW-1185">Reference proteome</keyword>
<dbReference type="Proteomes" id="UP000688137">
    <property type="component" value="Unassembled WGS sequence"/>
</dbReference>
<accession>A0A8S1PTH1</accession>
<dbReference type="OMA" id="QEIMKQP"/>
<dbReference type="AlphaFoldDB" id="A0A8S1PTH1"/>
<evidence type="ECO:0000313" key="2">
    <source>
        <dbReference type="Proteomes" id="UP000688137"/>
    </source>
</evidence>
<organism evidence="1 2">
    <name type="scientific">Paramecium primaurelia</name>
    <dbReference type="NCBI Taxonomy" id="5886"/>
    <lineage>
        <taxon>Eukaryota</taxon>
        <taxon>Sar</taxon>
        <taxon>Alveolata</taxon>
        <taxon>Ciliophora</taxon>
        <taxon>Intramacronucleata</taxon>
        <taxon>Oligohymenophorea</taxon>
        <taxon>Peniculida</taxon>
        <taxon>Parameciidae</taxon>
        <taxon>Paramecium</taxon>
    </lineage>
</organism>
<sequence length="115" mass="13318">MGTCQFEAQKQYKQDSLNDIEASSQPYIVQLKLTPLVSNLTGDDDKMDELYYDIEKQISIKQENEQVGVSELKFSSKLYLTHDDPSYIQSDHIQQILKPSKKNKNLNAKFKEMII</sequence>
<name>A0A8S1PTH1_PARPR</name>
<dbReference type="EMBL" id="CAJJDM010000133">
    <property type="protein sequence ID" value="CAD8106396.1"/>
    <property type="molecule type" value="Genomic_DNA"/>
</dbReference>
<proteinExistence type="predicted"/>
<gene>
    <name evidence="1" type="ORF">PPRIM_AZ9-3.1.T1300100</name>
</gene>
<comment type="caution">
    <text evidence="1">The sequence shown here is derived from an EMBL/GenBank/DDBJ whole genome shotgun (WGS) entry which is preliminary data.</text>
</comment>
<protein>
    <submittedName>
        <fullName evidence="1">Uncharacterized protein</fullName>
    </submittedName>
</protein>